<keyword evidence="7" id="KW-1185">Reference proteome</keyword>
<dbReference type="RefSeq" id="WP_108114668.1">
    <property type="nucleotide sequence ID" value="NZ_QBKT01000004.1"/>
</dbReference>
<gene>
    <name evidence="5" type="primary">tatC</name>
    <name evidence="6" type="ORF">C8N46_10468</name>
</gene>
<comment type="subcellular location">
    <subcellularLocation>
        <location evidence="5">Cell membrane</location>
        <topology evidence="5">Multi-pass membrane protein</topology>
    </subcellularLocation>
    <subcellularLocation>
        <location evidence="1">Membrane</location>
        <topology evidence="1">Multi-pass membrane protein</topology>
    </subcellularLocation>
</comment>
<evidence type="ECO:0000256" key="4">
    <source>
        <dbReference type="ARBA" id="ARBA00023136"/>
    </source>
</evidence>
<comment type="caution">
    <text evidence="6">The sequence shown here is derived from an EMBL/GenBank/DDBJ whole genome shotgun (WGS) entry which is preliminary data.</text>
</comment>
<evidence type="ECO:0000256" key="5">
    <source>
        <dbReference type="HAMAP-Rule" id="MF_00902"/>
    </source>
</evidence>
<feature type="transmembrane region" description="Helical" evidence="5">
    <location>
        <begin position="182"/>
        <end position="204"/>
    </location>
</feature>
<evidence type="ECO:0000313" key="6">
    <source>
        <dbReference type="EMBL" id="PTX61425.1"/>
    </source>
</evidence>
<dbReference type="OrthoDB" id="9777044at2"/>
<comment type="function">
    <text evidence="5">Part of the twin-arginine translocation (Tat) system that transports large folded proteins containing a characteristic twin-arginine motif in their signal peptide across membranes.</text>
</comment>
<feature type="transmembrane region" description="Helical" evidence="5">
    <location>
        <begin position="134"/>
        <end position="162"/>
    </location>
</feature>
<keyword evidence="2 5" id="KW-0812">Transmembrane</keyword>
<comment type="subunit">
    <text evidence="5">Forms a complex with TatA.</text>
</comment>
<reference evidence="6 7" key="1">
    <citation type="submission" date="2018-04" db="EMBL/GenBank/DDBJ databases">
        <title>Genomic Encyclopedia of Archaeal and Bacterial Type Strains, Phase II (KMG-II): from individual species to whole genera.</title>
        <authorList>
            <person name="Goeker M."/>
        </authorList>
    </citation>
    <scope>NUCLEOTIDE SEQUENCE [LARGE SCALE GENOMIC DNA]</scope>
    <source>
        <strain evidence="6 7">DSM 25731</strain>
    </source>
</reference>
<evidence type="ECO:0000256" key="1">
    <source>
        <dbReference type="ARBA" id="ARBA00004141"/>
    </source>
</evidence>
<organism evidence="6 7">
    <name type="scientific">Kordia periserrulae</name>
    <dbReference type="NCBI Taxonomy" id="701523"/>
    <lineage>
        <taxon>Bacteria</taxon>
        <taxon>Pseudomonadati</taxon>
        <taxon>Bacteroidota</taxon>
        <taxon>Flavobacteriia</taxon>
        <taxon>Flavobacteriales</taxon>
        <taxon>Flavobacteriaceae</taxon>
        <taxon>Kordia</taxon>
    </lineage>
</organism>
<dbReference type="Proteomes" id="UP000244090">
    <property type="component" value="Unassembled WGS sequence"/>
</dbReference>
<dbReference type="Pfam" id="PF00902">
    <property type="entry name" value="TatC"/>
    <property type="match status" value="1"/>
</dbReference>
<keyword evidence="5" id="KW-0811">Translocation</keyword>
<protein>
    <recommendedName>
        <fullName evidence="5">Sec-independent protein translocase protein TatC</fullName>
    </recommendedName>
</protein>
<keyword evidence="5" id="KW-0653">Protein transport</keyword>
<dbReference type="EMBL" id="QBKT01000004">
    <property type="protein sequence ID" value="PTX61425.1"/>
    <property type="molecule type" value="Genomic_DNA"/>
</dbReference>
<dbReference type="AlphaFoldDB" id="A0A2T6BZC1"/>
<comment type="similarity">
    <text evidence="5">Belongs to the TatC family.</text>
</comment>
<dbReference type="GO" id="GO:0043953">
    <property type="term" value="P:protein transport by the Tat complex"/>
    <property type="evidence" value="ECO:0007669"/>
    <property type="project" value="UniProtKB-UniRule"/>
</dbReference>
<keyword evidence="4 5" id="KW-0472">Membrane</keyword>
<evidence type="ECO:0000313" key="7">
    <source>
        <dbReference type="Proteomes" id="UP000244090"/>
    </source>
</evidence>
<dbReference type="PRINTS" id="PR01840">
    <property type="entry name" value="TATCFAMILY"/>
</dbReference>
<name>A0A2T6BZC1_9FLAO</name>
<feature type="transmembrane region" description="Helical" evidence="5">
    <location>
        <begin position="238"/>
        <end position="258"/>
    </location>
</feature>
<feature type="transmembrane region" description="Helical" evidence="5">
    <location>
        <begin position="21"/>
        <end position="43"/>
    </location>
</feature>
<keyword evidence="5" id="KW-0813">Transport</keyword>
<dbReference type="InterPro" id="IPR002033">
    <property type="entry name" value="TatC"/>
</dbReference>
<dbReference type="GO" id="GO:0033281">
    <property type="term" value="C:TAT protein transport complex"/>
    <property type="evidence" value="ECO:0007669"/>
    <property type="project" value="UniProtKB-UniRule"/>
</dbReference>
<dbReference type="GO" id="GO:0009977">
    <property type="term" value="F:proton motive force dependent protein transmembrane transporter activity"/>
    <property type="evidence" value="ECO:0007669"/>
    <property type="project" value="TreeGrafter"/>
</dbReference>
<proteinExistence type="inferred from homology"/>
<dbReference type="NCBIfam" id="TIGR00945">
    <property type="entry name" value="tatC"/>
    <property type="match status" value="1"/>
</dbReference>
<feature type="transmembrane region" description="Helical" evidence="5">
    <location>
        <begin position="94"/>
        <end position="113"/>
    </location>
</feature>
<dbReference type="PANTHER" id="PTHR30371">
    <property type="entry name" value="SEC-INDEPENDENT PROTEIN TRANSLOCASE PROTEIN TATC"/>
    <property type="match status" value="1"/>
</dbReference>
<dbReference type="HAMAP" id="MF_00902">
    <property type="entry name" value="TatC"/>
    <property type="match status" value="1"/>
</dbReference>
<keyword evidence="3 5" id="KW-1133">Transmembrane helix</keyword>
<evidence type="ECO:0000256" key="2">
    <source>
        <dbReference type="ARBA" id="ARBA00022692"/>
    </source>
</evidence>
<evidence type="ECO:0000256" key="3">
    <source>
        <dbReference type="ARBA" id="ARBA00022989"/>
    </source>
</evidence>
<dbReference type="GO" id="GO:0065002">
    <property type="term" value="P:intracellular protein transmembrane transport"/>
    <property type="evidence" value="ECO:0007669"/>
    <property type="project" value="TreeGrafter"/>
</dbReference>
<keyword evidence="5" id="KW-1003">Cell membrane</keyword>
<feature type="transmembrane region" description="Helical" evidence="5">
    <location>
        <begin position="216"/>
        <end position="232"/>
    </location>
</feature>
<accession>A0A2T6BZC1</accession>
<sequence length="272" mass="31534">MKKNKNEMSFLDHLEELRWHLIRSFSAIFIIACVIFVFITPIYDHFLIVHLDGEFITYKIFCNAFQLFGIESNFCALTFDDKLVNLNVTGQFTMAIWTSLVLGLILAFPYILYEAWRFIAPGLNKKERGRSRWFIFYASLLFLVGLLFSYYVIMPMSSYFFYNFTVTDTIKNTITVQSHISLLTNTLLGVSLVFELPLIIYFLSKLGLITPAFLRKYRKHALVVVLILAAIITPPDVASQIVVAIPILILYEFGILISKRVEKNYKKKFKNV</sequence>
<dbReference type="PANTHER" id="PTHR30371:SF0">
    <property type="entry name" value="SEC-INDEPENDENT PROTEIN TRANSLOCASE PROTEIN TATC, CHLOROPLASTIC-RELATED"/>
    <property type="match status" value="1"/>
</dbReference>